<accession>A0ABT0N5I2</accession>
<dbReference type="RefSeq" id="WP_115136037.1">
    <property type="nucleotide sequence ID" value="NZ_JAKIKT010000002.1"/>
</dbReference>
<dbReference type="InterPro" id="IPR021343">
    <property type="entry name" value="DUF2960"/>
</dbReference>
<dbReference type="Proteomes" id="UP001202831">
    <property type="component" value="Unassembled WGS sequence"/>
</dbReference>
<keyword evidence="2" id="KW-1185">Reference proteome</keyword>
<organism evidence="1 2">
    <name type="scientific">Shewanella corallii</name>
    <dbReference type="NCBI Taxonomy" id="560080"/>
    <lineage>
        <taxon>Bacteria</taxon>
        <taxon>Pseudomonadati</taxon>
        <taxon>Pseudomonadota</taxon>
        <taxon>Gammaproteobacteria</taxon>
        <taxon>Alteromonadales</taxon>
        <taxon>Shewanellaceae</taxon>
        <taxon>Shewanella</taxon>
    </lineage>
</organism>
<sequence length="82" mass="9519">MARQVAYTFKGEAKVINFAYDKYHDMFEAAAAAEGIDLTRFLAMEQQVAMTSKGNKAVRDYRLNEFARMGFKDIHFVREEEE</sequence>
<evidence type="ECO:0000313" key="2">
    <source>
        <dbReference type="Proteomes" id="UP001202831"/>
    </source>
</evidence>
<proteinExistence type="predicted"/>
<gene>
    <name evidence="1" type="ORF">L2725_07590</name>
</gene>
<dbReference type="EMBL" id="JAKIKT010000002">
    <property type="protein sequence ID" value="MCL2913652.1"/>
    <property type="molecule type" value="Genomic_DNA"/>
</dbReference>
<protein>
    <submittedName>
        <fullName evidence="1">DUF2960 domain-containing protein</fullName>
    </submittedName>
</protein>
<name>A0ABT0N5I2_9GAMM</name>
<evidence type="ECO:0000313" key="1">
    <source>
        <dbReference type="EMBL" id="MCL2913652.1"/>
    </source>
</evidence>
<comment type="caution">
    <text evidence="1">The sequence shown here is derived from an EMBL/GenBank/DDBJ whole genome shotgun (WGS) entry which is preliminary data.</text>
</comment>
<reference evidence="1 2" key="1">
    <citation type="submission" date="2022-01" db="EMBL/GenBank/DDBJ databases">
        <title>Whole genome-based taxonomy of the Shewanellaceae.</title>
        <authorList>
            <person name="Martin-Rodriguez A.J."/>
        </authorList>
    </citation>
    <scope>NUCLEOTIDE SEQUENCE [LARGE SCALE GENOMIC DNA]</scope>
    <source>
        <strain evidence="1 2">DSM 21332</strain>
    </source>
</reference>
<dbReference type="Pfam" id="PF11173">
    <property type="entry name" value="DUF2960"/>
    <property type="match status" value="1"/>
</dbReference>